<sequence length="569" mass="63373">MFRAVRRLMASNMDLLSWTFQNQSESDETPLLIDPSNTERSFSYSKLLSLTKQLIAGLKYAGITPGDCVLVNAFNDINYPVLYFGIVGTGAIFTGVNPSYTVDELAHHMRLTKPKAFIVEPDLLEKTIQAARDTGLDTNKMFTFDHSTPNTTSSIPSWTTLFNHGSQEWTPVPDPSQAIAQYASTSGTSGLPKAAAIPHTYHVSQAALLATNQPSSYSVRRLTALPPFHAFASPIVPASIHMRVPVYIMRRFDMSAFLAHLEQYQISETYLAPPVIVALAQHPGCTREALKSLRQIFYGGAPLKLANRLPLAELMDESAAIQPVWGMTETGWITCGHWGQQSADESVGWALDGFDAMRVDRDGLVGELVVKPPAPMLRYLQNEVATQETITEDGWVRTGDIGYVEAGKVFVVDRKKDIIKVRGWQVSPVEIEAVLLQHPDIQDVAVIGISEENGMGEIPKAFVVLKSGCDYQPELRDIQKFVHGKLAKYKAPQAIAFVDSIPKNPTGKIIRRNLRQWEERRAASDRLKEERRVADSWEFLFISSWLISVIVLVCCLMQRKALRRPAHHS</sequence>
<keyword evidence="6" id="KW-0472">Membrane</keyword>
<gene>
    <name evidence="9" type="ORF">BT63DRAFT_430702</name>
</gene>
<dbReference type="Gene3D" id="3.30.300.30">
    <property type="match status" value="1"/>
</dbReference>
<dbReference type="InterPro" id="IPR042099">
    <property type="entry name" value="ANL_N_sf"/>
</dbReference>
<evidence type="ECO:0000256" key="2">
    <source>
        <dbReference type="ARBA" id="ARBA00006432"/>
    </source>
</evidence>
<dbReference type="InterPro" id="IPR000873">
    <property type="entry name" value="AMP-dep_synth/lig_dom"/>
</dbReference>
<evidence type="ECO:0000256" key="5">
    <source>
        <dbReference type="ARBA" id="ARBA00022840"/>
    </source>
</evidence>
<evidence type="ECO:0000256" key="3">
    <source>
        <dbReference type="ARBA" id="ARBA00022598"/>
    </source>
</evidence>
<dbReference type="AlphaFoldDB" id="A0A6A6URD5"/>
<dbReference type="PANTHER" id="PTHR24096:SF317">
    <property type="entry name" value="ADENYLATE-FORMING ENZYME AFEA"/>
    <property type="match status" value="1"/>
</dbReference>
<accession>A0A6A6URD5</accession>
<evidence type="ECO:0000259" key="7">
    <source>
        <dbReference type="Pfam" id="PF00501"/>
    </source>
</evidence>
<keyword evidence="6" id="KW-1133">Transmembrane helix</keyword>
<evidence type="ECO:0000256" key="4">
    <source>
        <dbReference type="ARBA" id="ARBA00022741"/>
    </source>
</evidence>
<dbReference type="OrthoDB" id="6509636at2759"/>
<keyword evidence="3" id="KW-0436">Ligase</keyword>
<dbReference type="Gene3D" id="3.40.50.12780">
    <property type="entry name" value="N-terminal domain of ligase-like"/>
    <property type="match status" value="1"/>
</dbReference>
<proteinExistence type="inferred from homology"/>
<dbReference type="GO" id="GO:0016405">
    <property type="term" value="F:CoA-ligase activity"/>
    <property type="evidence" value="ECO:0007669"/>
    <property type="project" value="TreeGrafter"/>
</dbReference>
<comment type="similarity">
    <text evidence="2">Belongs to the ATP-dependent AMP-binding enzyme family.</text>
</comment>
<dbReference type="GO" id="GO:0019748">
    <property type="term" value="P:secondary metabolic process"/>
    <property type="evidence" value="ECO:0007669"/>
    <property type="project" value="TreeGrafter"/>
</dbReference>
<evidence type="ECO:0000256" key="1">
    <source>
        <dbReference type="ARBA" id="ARBA00005179"/>
    </source>
</evidence>
<dbReference type="PANTHER" id="PTHR24096">
    <property type="entry name" value="LONG-CHAIN-FATTY-ACID--COA LIGASE"/>
    <property type="match status" value="1"/>
</dbReference>
<evidence type="ECO:0000313" key="10">
    <source>
        <dbReference type="Proteomes" id="UP000799302"/>
    </source>
</evidence>
<dbReference type="Proteomes" id="UP000799302">
    <property type="component" value="Unassembled WGS sequence"/>
</dbReference>
<dbReference type="Pfam" id="PF13193">
    <property type="entry name" value="AMP-binding_C"/>
    <property type="match status" value="1"/>
</dbReference>
<dbReference type="Pfam" id="PF00501">
    <property type="entry name" value="AMP-binding"/>
    <property type="match status" value="1"/>
</dbReference>
<reference evidence="9" key="1">
    <citation type="journal article" date="2020" name="Stud. Mycol.">
        <title>101 Dothideomycetes genomes: a test case for predicting lifestyles and emergence of pathogens.</title>
        <authorList>
            <person name="Haridas S."/>
            <person name="Albert R."/>
            <person name="Binder M."/>
            <person name="Bloem J."/>
            <person name="Labutti K."/>
            <person name="Salamov A."/>
            <person name="Andreopoulos B."/>
            <person name="Baker S."/>
            <person name="Barry K."/>
            <person name="Bills G."/>
            <person name="Bluhm B."/>
            <person name="Cannon C."/>
            <person name="Castanera R."/>
            <person name="Culley D."/>
            <person name="Daum C."/>
            <person name="Ezra D."/>
            <person name="Gonzalez J."/>
            <person name="Henrissat B."/>
            <person name="Kuo A."/>
            <person name="Liang C."/>
            <person name="Lipzen A."/>
            <person name="Lutzoni F."/>
            <person name="Magnuson J."/>
            <person name="Mondo S."/>
            <person name="Nolan M."/>
            <person name="Ohm R."/>
            <person name="Pangilinan J."/>
            <person name="Park H.-J."/>
            <person name="Ramirez L."/>
            <person name="Alfaro M."/>
            <person name="Sun H."/>
            <person name="Tritt A."/>
            <person name="Yoshinaga Y."/>
            <person name="Zwiers L.-H."/>
            <person name="Turgeon B."/>
            <person name="Goodwin S."/>
            <person name="Spatafora J."/>
            <person name="Crous P."/>
            <person name="Grigoriev I."/>
        </authorList>
    </citation>
    <scope>NUCLEOTIDE SEQUENCE</scope>
    <source>
        <strain evidence="9">CBS 115976</strain>
    </source>
</reference>
<keyword evidence="5" id="KW-0067">ATP-binding</keyword>
<name>A0A6A6URD5_9PEZI</name>
<protein>
    <submittedName>
        <fullName evidence="9">AMP-binding enzyme</fullName>
    </submittedName>
</protein>
<organism evidence="9 10">
    <name type="scientific">Microthyrium microscopicum</name>
    <dbReference type="NCBI Taxonomy" id="703497"/>
    <lineage>
        <taxon>Eukaryota</taxon>
        <taxon>Fungi</taxon>
        <taxon>Dikarya</taxon>
        <taxon>Ascomycota</taxon>
        <taxon>Pezizomycotina</taxon>
        <taxon>Dothideomycetes</taxon>
        <taxon>Dothideomycetes incertae sedis</taxon>
        <taxon>Microthyriales</taxon>
        <taxon>Microthyriaceae</taxon>
        <taxon>Microthyrium</taxon>
    </lineage>
</organism>
<feature type="domain" description="AMP-dependent synthetase/ligase" evidence="7">
    <location>
        <begin position="28"/>
        <end position="380"/>
    </location>
</feature>
<evidence type="ECO:0000313" key="9">
    <source>
        <dbReference type="EMBL" id="KAF2674023.1"/>
    </source>
</evidence>
<evidence type="ECO:0000256" key="6">
    <source>
        <dbReference type="SAM" id="Phobius"/>
    </source>
</evidence>
<keyword evidence="4" id="KW-0547">Nucleotide-binding</keyword>
<dbReference type="SUPFAM" id="SSF56801">
    <property type="entry name" value="Acetyl-CoA synthetase-like"/>
    <property type="match status" value="1"/>
</dbReference>
<evidence type="ECO:0000259" key="8">
    <source>
        <dbReference type="Pfam" id="PF13193"/>
    </source>
</evidence>
<feature type="transmembrane region" description="Helical" evidence="6">
    <location>
        <begin position="537"/>
        <end position="557"/>
    </location>
</feature>
<keyword evidence="10" id="KW-1185">Reference proteome</keyword>
<comment type="pathway">
    <text evidence="1">Secondary metabolite biosynthesis.</text>
</comment>
<keyword evidence="6" id="KW-0812">Transmembrane</keyword>
<dbReference type="GO" id="GO:0005524">
    <property type="term" value="F:ATP binding"/>
    <property type="evidence" value="ECO:0007669"/>
    <property type="project" value="UniProtKB-KW"/>
</dbReference>
<dbReference type="InterPro" id="IPR025110">
    <property type="entry name" value="AMP-bd_C"/>
</dbReference>
<dbReference type="InterPro" id="IPR045851">
    <property type="entry name" value="AMP-bd_C_sf"/>
</dbReference>
<dbReference type="EMBL" id="MU004230">
    <property type="protein sequence ID" value="KAF2674023.1"/>
    <property type="molecule type" value="Genomic_DNA"/>
</dbReference>
<feature type="domain" description="AMP-binding enzyme C-terminal" evidence="8">
    <location>
        <begin position="430"/>
        <end position="508"/>
    </location>
</feature>